<name>A0A7X0VCR2_9BACL</name>
<dbReference type="CDD" id="cd02947">
    <property type="entry name" value="TRX_family"/>
    <property type="match status" value="1"/>
</dbReference>
<dbReference type="Gene3D" id="3.40.30.10">
    <property type="entry name" value="Glutaredoxin"/>
    <property type="match status" value="1"/>
</dbReference>
<protein>
    <submittedName>
        <fullName evidence="1">Thioredoxin family protein</fullName>
    </submittedName>
</protein>
<proteinExistence type="predicted"/>
<reference evidence="1 2" key="1">
    <citation type="submission" date="2020-08" db="EMBL/GenBank/DDBJ databases">
        <title>Cohnella phylogeny.</title>
        <authorList>
            <person name="Dunlap C."/>
        </authorList>
    </citation>
    <scope>NUCLEOTIDE SEQUENCE [LARGE SCALE GENOMIC DNA]</scope>
    <source>
        <strain evidence="1 2">DSM 28246</strain>
    </source>
</reference>
<dbReference type="SUPFAM" id="SSF52833">
    <property type="entry name" value="Thioredoxin-like"/>
    <property type="match status" value="1"/>
</dbReference>
<evidence type="ECO:0000313" key="2">
    <source>
        <dbReference type="Proteomes" id="UP000547209"/>
    </source>
</evidence>
<comment type="caution">
    <text evidence="1">The sequence shown here is derived from an EMBL/GenBank/DDBJ whole genome shotgun (WGS) entry which is preliminary data.</text>
</comment>
<dbReference type="RefSeq" id="WP_185140616.1">
    <property type="nucleotide sequence ID" value="NZ_JACJVP010000001.1"/>
</dbReference>
<accession>A0A7X0VCR2</accession>
<dbReference type="Proteomes" id="UP000547209">
    <property type="component" value="Unassembled WGS sequence"/>
</dbReference>
<dbReference type="InterPro" id="IPR036249">
    <property type="entry name" value="Thioredoxin-like_sf"/>
</dbReference>
<evidence type="ECO:0000313" key="1">
    <source>
        <dbReference type="EMBL" id="MBB6669175.1"/>
    </source>
</evidence>
<keyword evidence="2" id="KW-1185">Reference proteome</keyword>
<organism evidence="1 2">
    <name type="scientific">Cohnella nanjingensis</name>
    <dbReference type="NCBI Taxonomy" id="1387779"/>
    <lineage>
        <taxon>Bacteria</taxon>
        <taxon>Bacillati</taxon>
        <taxon>Bacillota</taxon>
        <taxon>Bacilli</taxon>
        <taxon>Bacillales</taxon>
        <taxon>Paenibacillaceae</taxon>
        <taxon>Cohnella</taxon>
    </lineage>
</organism>
<dbReference type="AlphaFoldDB" id="A0A7X0VCR2"/>
<dbReference type="EMBL" id="JACJVP010000001">
    <property type="protein sequence ID" value="MBB6669175.1"/>
    <property type="molecule type" value="Genomic_DNA"/>
</dbReference>
<gene>
    <name evidence="1" type="ORF">H7C19_00580</name>
</gene>
<sequence>MREWEAGRWTAELDAHEGPLALYVHTPLCGTCAVARRMLEVAEAATPGVEVRSANLNLMPGLAERFRIESVPCLLTRLPDGTWRKVYRFGSVMEVAGNLAPLRMEKP</sequence>